<dbReference type="InterPro" id="IPR036388">
    <property type="entry name" value="WH-like_DNA-bd_sf"/>
</dbReference>
<reference evidence="8 9" key="1">
    <citation type="submission" date="2013-03" db="EMBL/GenBank/DDBJ databases">
        <title>The Genome Sequence of Capronia epimyces CBS 606.96.</title>
        <authorList>
            <consortium name="The Broad Institute Genomics Platform"/>
            <person name="Cuomo C."/>
            <person name="de Hoog S."/>
            <person name="Gorbushina A."/>
            <person name="Walker B."/>
            <person name="Young S.K."/>
            <person name="Zeng Q."/>
            <person name="Gargeya S."/>
            <person name="Fitzgerald M."/>
            <person name="Haas B."/>
            <person name="Abouelleil A."/>
            <person name="Allen A.W."/>
            <person name="Alvarado L."/>
            <person name="Arachchi H.M."/>
            <person name="Berlin A.M."/>
            <person name="Chapman S.B."/>
            <person name="Gainer-Dewar J."/>
            <person name="Goldberg J."/>
            <person name="Griggs A."/>
            <person name="Gujja S."/>
            <person name="Hansen M."/>
            <person name="Howarth C."/>
            <person name="Imamovic A."/>
            <person name="Ireland A."/>
            <person name="Larimer J."/>
            <person name="McCowan C."/>
            <person name="Murphy C."/>
            <person name="Pearson M."/>
            <person name="Poon T.W."/>
            <person name="Priest M."/>
            <person name="Roberts A."/>
            <person name="Saif S."/>
            <person name="Shea T."/>
            <person name="Sisk P."/>
            <person name="Sykes S."/>
            <person name="Wortman J."/>
            <person name="Nusbaum C."/>
            <person name="Birren B."/>
        </authorList>
    </citation>
    <scope>NUCLEOTIDE SEQUENCE [LARGE SCALE GENOMIC DNA]</scope>
    <source>
        <strain evidence="8 9">CBS 606.96</strain>
    </source>
</reference>
<dbReference type="eggNOG" id="KOG3344">
    <property type="taxonomic scope" value="Eukaryota"/>
</dbReference>
<keyword evidence="9" id="KW-1185">Reference proteome</keyword>
<evidence type="ECO:0000256" key="6">
    <source>
        <dbReference type="SAM" id="MobiDB-lite"/>
    </source>
</evidence>
<gene>
    <name evidence="8" type="ORF">A1O3_10431</name>
</gene>
<evidence type="ECO:0000256" key="1">
    <source>
        <dbReference type="ARBA" id="ARBA00004496"/>
    </source>
</evidence>
<sequence>MVSLVNSHGSQEQLSECCVIEGRNGCRLAEATLISGGLYVRKPAPDVRRQDFVCQDNFSTHRPAVRWIGEVKVASRIVRTFNTKPSTDIFLHCVRFPEERQELATMLIPKADRKKIHEYLFREGVLVAKKDYNLPQHQDIETKNLYVIKAAQSLTSRGYLKTQFSWQYYYYTLTPEGLDYLREWLHLPAEIVPATHIKQQRSHAPPRGMMGGDDRERRGGGRGGPRGDREGGYRRRDAGEGKEGGAPGEFAPTFRGGFGRGRGAPPAS</sequence>
<proteinExistence type="inferred from homology"/>
<dbReference type="InterPro" id="IPR037447">
    <property type="entry name" value="Ribosomal_eS10"/>
</dbReference>
<organism evidence="8 9">
    <name type="scientific">Capronia epimyces CBS 606.96</name>
    <dbReference type="NCBI Taxonomy" id="1182542"/>
    <lineage>
        <taxon>Eukaryota</taxon>
        <taxon>Fungi</taxon>
        <taxon>Dikarya</taxon>
        <taxon>Ascomycota</taxon>
        <taxon>Pezizomycotina</taxon>
        <taxon>Eurotiomycetes</taxon>
        <taxon>Chaetothyriomycetidae</taxon>
        <taxon>Chaetothyriales</taxon>
        <taxon>Herpotrichiellaceae</taxon>
        <taxon>Capronia</taxon>
    </lineage>
</organism>
<dbReference type="PANTHER" id="PTHR12146:SF0">
    <property type="entry name" value="RIBOSOMAL PROTEIN S10"/>
    <property type="match status" value="1"/>
</dbReference>
<dbReference type="Proteomes" id="UP000019478">
    <property type="component" value="Unassembled WGS sequence"/>
</dbReference>
<feature type="compositionally biased region" description="Basic and acidic residues" evidence="6">
    <location>
        <begin position="212"/>
        <end position="243"/>
    </location>
</feature>
<dbReference type="FunFam" id="1.10.10.10:FF:000025">
    <property type="entry name" value="40S ribosomal protein S10"/>
    <property type="match status" value="1"/>
</dbReference>
<evidence type="ECO:0000256" key="5">
    <source>
        <dbReference type="ARBA" id="ARBA00023274"/>
    </source>
</evidence>
<evidence type="ECO:0000259" key="7">
    <source>
        <dbReference type="Pfam" id="PF03501"/>
    </source>
</evidence>
<feature type="region of interest" description="Disordered" evidence="6">
    <location>
        <begin position="196"/>
        <end position="268"/>
    </location>
</feature>
<evidence type="ECO:0000256" key="3">
    <source>
        <dbReference type="ARBA" id="ARBA00022490"/>
    </source>
</evidence>
<dbReference type="GO" id="GO:0022627">
    <property type="term" value="C:cytosolic small ribosomal subunit"/>
    <property type="evidence" value="ECO:0007669"/>
    <property type="project" value="TreeGrafter"/>
</dbReference>
<dbReference type="STRING" id="1182542.W9XAJ7"/>
<dbReference type="PANTHER" id="PTHR12146">
    <property type="entry name" value="40S RIBOSOMAL PROTEIN S10"/>
    <property type="match status" value="1"/>
</dbReference>
<dbReference type="AlphaFoldDB" id="W9XAJ7"/>
<dbReference type="HOGENOM" id="CLU_1038278_0_0_1"/>
<evidence type="ECO:0000313" key="9">
    <source>
        <dbReference type="Proteomes" id="UP000019478"/>
    </source>
</evidence>
<dbReference type="GeneID" id="19174511"/>
<name>W9XAJ7_9EURO</name>
<keyword evidence="5" id="KW-0687">Ribonucleoprotein</keyword>
<dbReference type="GO" id="GO:0003723">
    <property type="term" value="F:RNA binding"/>
    <property type="evidence" value="ECO:0007669"/>
    <property type="project" value="TreeGrafter"/>
</dbReference>
<protein>
    <submittedName>
        <fullName evidence="8">Small subunit ribosomal protein S10e</fullName>
    </submittedName>
</protein>
<keyword evidence="4 8" id="KW-0689">Ribosomal protein</keyword>
<keyword evidence="3" id="KW-0963">Cytoplasm</keyword>
<feature type="domain" description="Plectin/eS10 N-terminal" evidence="7">
    <location>
        <begin position="108"/>
        <end position="199"/>
    </location>
</feature>
<evidence type="ECO:0000256" key="4">
    <source>
        <dbReference type="ARBA" id="ARBA00022980"/>
    </source>
</evidence>
<dbReference type="RefSeq" id="XP_007738711.1">
    <property type="nucleotide sequence ID" value="XM_007740521.1"/>
</dbReference>
<comment type="caution">
    <text evidence="8">The sequence shown here is derived from an EMBL/GenBank/DDBJ whole genome shotgun (WGS) entry which is preliminary data.</text>
</comment>
<comment type="subcellular location">
    <subcellularLocation>
        <location evidence="1">Cytoplasm</location>
    </subcellularLocation>
</comment>
<comment type="similarity">
    <text evidence="2">Belongs to the eukaryotic ribosomal protein eS10 family.</text>
</comment>
<dbReference type="GO" id="GO:0003735">
    <property type="term" value="F:structural constituent of ribosome"/>
    <property type="evidence" value="ECO:0007669"/>
    <property type="project" value="TreeGrafter"/>
</dbReference>
<dbReference type="OrthoDB" id="5211809at2759"/>
<accession>W9XAJ7</accession>
<dbReference type="Gene3D" id="1.10.10.10">
    <property type="entry name" value="Winged helix-like DNA-binding domain superfamily/Winged helix DNA-binding domain"/>
    <property type="match status" value="1"/>
</dbReference>
<dbReference type="InterPro" id="IPR005326">
    <property type="entry name" value="Plectin_eS10_N"/>
</dbReference>
<dbReference type="EMBL" id="AMGY01000011">
    <property type="protein sequence ID" value="EXJ77273.1"/>
    <property type="molecule type" value="Genomic_DNA"/>
</dbReference>
<evidence type="ECO:0000256" key="2">
    <source>
        <dbReference type="ARBA" id="ARBA00007278"/>
    </source>
</evidence>
<dbReference type="Pfam" id="PF03501">
    <property type="entry name" value="S10_plectin"/>
    <property type="match status" value="1"/>
</dbReference>
<evidence type="ECO:0000313" key="8">
    <source>
        <dbReference type="EMBL" id="EXJ77273.1"/>
    </source>
</evidence>